<dbReference type="Pfam" id="PF13770">
    <property type="entry name" value="DUF4169"/>
    <property type="match status" value="1"/>
</dbReference>
<dbReference type="Proteomes" id="UP001242480">
    <property type="component" value="Unassembled WGS sequence"/>
</dbReference>
<sequence length="62" mass="6997">MTTVVNLRSVRKAKAREARESLAAENRLKHGQPRAAREKAQAEQRLADEHLDGHRLGDRAEP</sequence>
<dbReference type="InterPro" id="IPR025227">
    <property type="entry name" value="DUF4169"/>
</dbReference>
<dbReference type="RefSeq" id="WP_307276709.1">
    <property type="nucleotide sequence ID" value="NZ_JAUSVX010000009.1"/>
</dbReference>
<gene>
    <name evidence="2" type="ORF">QO011_004509</name>
</gene>
<protein>
    <recommendedName>
        <fullName evidence="4">DUF4169 domain-containing protein</fullName>
    </recommendedName>
</protein>
<proteinExistence type="predicted"/>
<evidence type="ECO:0000313" key="3">
    <source>
        <dbReference type="Proteomes" id="UP001242480"/>
    </source>
</evidence>
<keyword evidence="3" id="KW-1185">Reference proteome</keyword>
<feature type="compositionally biased region" description="Basic and acidic residues" evidence="1">
    <location>
        <begin position="15"/>
        <end position="28"/>
    </location>
</feature>
<evidence type="ECO:0000256" key="1">
    <source>
        <dbReference type="SAM" id="MobiDB-lite"/>
    </source>
</evidence>
<dbReference type="EMBL" id="JAUSVX010000009">
    <property type="protein sequence ID" value="MDQ0471484.1"/>
    <property type="molecule type" value="Genomic_DNA"/>
</dbReference>
<evidence type="ECO:0000313" key="2">
    <source>
        <dbReference type="EMBL" id="MDQ0471484.1"/>
    </source>
</evidence>
<feature type="compositionally biased region" description="Basic and acidic residues" evidence="1">
    <location>
        <begin position="35"/>
        <end position="62"/>
    </location>
</feature>
<organism evidence="2 3">
    <name type="scientific">Labrys wisconsinensis</name>
    <dbReference type="NCBI Taxonomy" id="425677"/>
    <lineage>
        <taxon>Bacteria</taxon>
        <taxon>Pseudomonadati</taxon>
        <taxon>Pseudomonadota</taxon>
        <taxon>Alphaproteobacteria</taxon>
        <taxon>Hyphomicrobiales</taxon>
        <taxon>Xanthobacteraceae</taxon>
        <taxon>Labrys</taxon>
    </lineage>
</organism>
<evidence type="ECO:0008006" key="4">
    <source>
        <dbReference type="Google" id="ProtNLM"/>
    </source>
</evidence>
<comment type="caution">
    <text evidence="2">The sequence shown here is derived from an EMBL/GenBank/DDBJ whole genome shotgun (WGS) entry which is preliminary data.</text>
</comment>
<accession>A0ABU0JB45</accession>
<reference evidence="2 3" key="1">
    <citation type="submission" date="2023-07" db="EMBL/GenBank/DDBJ databases">
        <title>Genomic Encyclopedia of Type Strains, Phase IV (KMG-IV): sequencing the most valuable type-strain genomes for metagenomic binning, comparative biology and taxonomic classification.</title>
        <authorList>
            <person name="Goeker M."/>
        </authorList>
    </citation>
    <scope>NUCLEOTIDE SEQUENCE [LARGE SCALE GENOMIC DNA]</scope>
    <source>
        <strain evidence="2 3">DSM 19619</strain>
    </source>
</reference>
<feature type="region of interest" description="Disordered" evidence="1">
    <location>
        <begin position="1"/>
        <end position="62"/>
    </location>
</feature>
<name>A0ABU0JB45_9HYPH</name>